<evidence type="ECO:0000313" key="8">
    <source>
        <dbReference type="Proteomes" id="UP000297703"/>
    </source>
</evidence>
<dbReference type="GO" id="GO:0034364">
    <property type="term" value="C:high-density lipoprotein particle"/>
    <property type="evidence" value="ECO:0007669"/>
    <property type="project" value="TreeGrafter"/>
</dbReference>
<keyword evidence="8" id="KW-1185">Reference proteome</keyword>
<comment type="subcellular location">
    <subcellularLocation>
        <location evidence="1">Secreted</location>
    </subcellularLocation>
</comment>
<dbReference type="InterPro" id="IPR006781">
    <property type="entry name" value="ApoC-I"/>
</dbReference>
<evidence type="ECO:0000256" key="3">
    <source>
        <dbReference type="ARBA" id="ARBA00022448"/>
    </source>
</evidence>
<keyword evidence="5" id="KW-0732">Signal</keyword>
<comment type="similarity">
    <text evidence="2">Belongs to the apolipoprotein C1 family.</text>
</comment>
<evidence type="ECO:0000256" key="1">
    <source>
        <dbReference type="ARBA" id="ARBA00004613"/>
    </source>
</evidence>
<dbReference type="GO" id="GO:0004859">
    <property type="term" value="F:phospholipase inhibitor activity"/>
    <property type="evidence" value="ECO:0007669"/>
    <property type="project" value="TreeGrafter"/>
</dbReference>
<dbReference type="GO" id="GO:0034447">
    <property type="term" value="P:very-low-density lipoprotein particle clearance"/>
    <property type="evidence" value="ECO:0007669"/>
    <property type="project" value="TreeGrafter"/>
</dbReference>
<protein>
    <submittedName>
        <fullName evidence="7">Forkhead-associated domain-containing protein 1</fullName>
    </submittedName>
</protein>
<dbReference type="GO" id="GO:0034361">
    <property type="term" value="C:very-low-density lipoprotein particle"/>
    <property type="evidence" value="ECO:0007669"/>
    <property type="project" value="TreeGrafter"/>
</dbReference>
<dbReference type="GO" id="GO:0042157">
    <property type="term" value="P:lipoprotein metabolic process"/>
    <property type="evidence" value="ECO:0007669"/>
    <property type="project" value="InterPro"/>
</dbReference>
<dbReference type="GO" id="GO:0032375">
    <property type="term" value="P:negative regulation of cholesterol transport"/>
    <property type="evidence" value="ECO:0007669"/>
    <property type="project" value="TreeGrafter"/>
</dbReference>
<dbReference type="STRING" id="55544.A0A4D9DJX7"/>
<comment type="caution">
    <text evidence="7">The sequence shown here is derived from an EMBL/GenBank/DDBJ whole genome shotgun (WGS) entry which is preliminary data.</text>
</comment>
<dbReference type="OrthoDB" id="8941712at2759"/>
<dbReference type="EMBL" id="QXTE01000519">
    <property type="protein sequence ID" value="TFJ97208.1"/>
    <property type="molecule type" value="Genomic_DNA"/>
</dbReference>
<dbReference type="Pfam" id="PF04691">
    <property type="entry name" value="ApoC-I"/>
    <property type="match status" value="1"/>
</dbReference>
<gene>
    <name evidence="7" type="ORF">DR999_PMT20956</name>
</gene>
<dbReference type="GO" id="GO:0006869">
    <property type="term" value="P:lipid transport"/>
    <property type="evidence" value="ECO:0007669"/>
    <property type="project" value="UniProtKB-KW"/>
</dbReference>
<dbReference type="GO" id="GO:0005504">
    <property type="term" value="F:fatty acid binding"/>
    <property type="evidence" value="ECO:0007669"/>
    <property type="project" value="TreeGrafter"/>
</dbReference>
<keyword evidence="6" id="KW-0445">Lipid transport</keyword>
<dbReference type="GO" id="GO:0010916">
    <property type="term" value="P:negative regulation of very-low-density lipoprotein particle clearance"/>
    <property type="evidence" value="ECO:0007669"/>
    <property type="project" value="TreeGrafter"/>
</dbReference>
<name>A0A4D9DJX7_9SAUR</name>
<proteinExistence type="inferred from homology"/>
<reference evidence="7 8" key="1">
    <citation type="submission" date="2019-04" db="EMBL/GenBank/DDBJ databases">
        <title>Draft genome of the big-headed turtle Platysternon megacephalum.</title>
        <authorList>
            <person name="Gong S."/>
        </authorList>
    </citation>
    <scope>NUCLEOTIDE SEQUENCE [LARGE SCALE GENOMIC DNA]</scope>
    <source>
        <strain evidence="7">DO16091913</strain>
        <tissue evidence="7">Muscle</tissue>
    </source>
</reference>
<dbReference type="PANTHER" id="PTHR16565">
    <property type="entry name" value="APOLIPOPROTEIN C-I"/>
    <property type="match status" value="1"/>
</dbReference>
<keyword evidence="4" id="KW-0964">Secreted</keyword>
<evidence type="ECO:0000313" key="7">
    <source>
        <dbReference type="EMBL" id="TFJ97208.1"/>
    </source>
</evidence>
<dbReference type="GO" id="GO:0006641">
    <property type="term" value="P:triglyceride metabolic process"/>
    <property type="evidence" value="ECO:0007669"/>
    <property type="project" value="TreeGrafter"/>
</dbReference>
<evidence type="ECO:0000256" key="6">
    <source>
        <dbReference type="ARBA" id="ARBA00023055"/>
    </source>
</evidence>
<reference evidence="7 8" key="2">
    <citation type="submission" date="2019-04" db="EMBL/GenBank/DDBJ databases">
        <title>The genome sequence of big-headed turtle.</title>
        <authorList>
            <person name="Gong S."/>
        </authorList>
    </citation>
    <scope>NUCLEOTIDE SEQUENCE [LARGE SCALE GENOMIC DNA]</scope>
    <source>
        <strain evidence="7">DO16091913</strain>
        <tissue evidence="7">Muscle</tissue>
    </source>
</reference>
<dbReference type="GO" id="GO:0050995">
    <property type="term" value="P:negative regulation of lipid catabolic process"/>
    <property type="evidence" value="ECO:0007669"/>
    <property type="project" value="TreeGrafter"/>
</dbReference>
<keyword evidence="3" id="KW-0813">Transport</keyword>
<dbReference type="InterPro" id="IPR043081">
    <property type="entry name" value="ApoC-1_sf"/>
</dbReference>
<dbReference type="Proteomes" id="UP000297703">
    <property type="component" value="Unassembled WGS sequence"/>
</dbReference>
<sequence length="100" mass="11260">MCTHTNTCPGTLHGCGGLSLGSRHSLFSVSLSDSAQAESTEPTLTQKFEKFQNKLQAFADSIADKTKAAFQELHHSEFSEKTRNWFSEQFQKIKEKFSRD</sequence>
<evidence type="ECO:0000256" key="2">
    <source>
        <dbReference type="ARBA" id="ARBA00009204"/>
    </source>
</evidence>
<dbReference type="Gene3D" id="4.10.260.30">
    <property type="entry name" value="Apolipoprotein C-I"/>
    <property type="match status" value="1"/>
</dbReference>
<organism evidence="7 8">
    <name type="scientific">Platysternon megacephalum</name>
    <name type="common">big-headed turtle</name>
    <dbReference type="NCBI Taxonomy" id="55544"/>
    <lineage>
        <taxon>Eukaryota</taxon>
        <taxon>Metazoa</taxon>
        <taxon>Chordata</taxon>
        <taxon>Craniata</taxon>
        <taxon>Vertebrata</taxon>
        <taxon>Euteleostomi</taxon>
        <taxon>Archelosauria</taxon>
        <taxon>Testudinata</taxon>
        <taxon>Testudines</taxon>
        <taxon>Cryptodira</taxon>
        <taxon>Durocryptodira</taxon>
        <taxon>Testudinoidea</taxon>
        <taxon>Platysternidae</taxon>
        <taxon>Platysternon</taxon>
    </lineage>
</organism>
<evidence type="ECO:0000256" key="4">
    <source>
        <dbReference type="ARBA" id="ARBA00022525"/>
    </source>
</evidence>
<dbReference type="AlphaFoldDB" id="A0A4D9DJX7"/>
<evidence type="ECO:0000256" key="5">
    <source>
        <dbReference type="ARBA" id="ARBA00022729"/>
    </source>
</evidence>
<accession>A0A4D9DJX7</accession>
<dbReference type="PANTHER" id="PTHR16565:SF2">
    <property type="entry name" value="APOLIPOPROTEIN C-I"/>
    <property type="match status" value="1"/>
</dbReference>